<dbReference type="RefSeq" id="WP_156230772.1">
    <property type="nucleotide sequence ID" value="NZ_CP046455.1"/>
</dbReference>
<keyword evidence="2 6" id="KW-0812">Transmembrane</keyword>
<feature type="transmembrane region" description="Helical" evidence="6">
    <location>
        <begin position="112"/>
        <end position="138"/>
    </location>
</feature>
<accession>A0A6B8WB72</accession>
<evidence type="ECO:0000256" key="3">
    <source>
        <dbReference type="ARBA" id="ARBA00022989"/>
    </source>
</evidence>
<dbReference type="Pfam" id="PF05154">
    <property type="entry name" value="TM2"/>
    <property type="match status" value="1"/>
</dbReference>
<evidence type="ECO:0000256" key="1">
    <source>
        <dbReference type="ARBA" id="ARBA00004141"/>
    </source>
</evidence>
<evidence type="ECO:0000256" key="5">
    <source>
        <dbReference type="SAM" id="MobiDB-lite"/>
    </source>
</evidence>
<reference evidence="8 9" key="1">
    <citation type="submission" date="2019-11" db="EMBL/GenBank/DDBJ databases">
        <title>Complete genome sequence of Corynebacterium kalinowskii 1959, a novel Corynebacterium species isolated from soil of a small paddock in Vilsendorf, Germany.</title>
        <authorList>
            <person name="Schaffert L."/>
            <person name="Ruwe M."/>
            <person name="Milse J."/>
            <person name="Hanuschka K."/>
            <person name="Ortseifen V."/>
            <person name="Droste J."/>
            <person name="Brandt D."/>
            <person name="Schlueter L."/>
            <person name="Kutter Y."/>
            <person name="Vinke S."/>
            <person name="Viehoefer P."/>
            <person name="Jacob L."/>
            <person name="Luebke N.-C."/>
            <person name="Schulte-Berndt E."/>
            <person name="Hain C."/>
            <person name="Linder M."/>
            <person name="Schmidt P."/>
            <person name="Wollenschlaeger L."/>
            <person name="Luttermann T."/>
            <person name="Thieme E."/>
            <person name="Hassa J."/>
            <person name="Haak M."/>
            <person name="Wittchen M."/>
            <person name="Mentz A."/>
            <person name="Persicke M."/>
            <person name="Busche T."/>
            <person name="Ruckert C."/>
        </authorList>
    </citation>
    <scope>NUCLEOTIDE SEQUENCE [LARGE SCALE GENOMIC DNA]</scope>
    <source>
        <strain evidence="8 9">2039</strain>
    </source>
</reference>
<comment type="subcellular location">
    <subcellularLocation>
        <location evidence="1">Membrane</location>
        <topology evidence="1">Multi-pass membrane protein</topology>
    </subcellularLocation>
</comment>
<evidence type="ECO:0000313" key="8">
    <source>
        <dbReference type="EMBL" id="QGU07260.1"/>
    </source>
</evidence>
<proteinExistence type="predicted"/>
<dbReference type="GO" id="GO:0016020">
    <property type="term" value="C:membrane"/>
    <property type="evidence" value="ECO:0007669"/>
    <property type="project" value="UniProtKB-SubCell"/>
</dbReference>
<dbReference type="EMBL" id="CP046455">
    <property type="protein sequence ID" value="QGU07260.1"/>
    <property type="molecule type" value="Genomic_DNA"/>
</dbReference>
<sequence length="160" mass="17552">MTNPNGGPMYDKDGLPINPQGPTPFAQPGYNPQNQGYQQAYQQPLQNPGFQNFAQAPQQNYGQMQPQQSYSPAQYGQKSMIIAAVLAFFLGPFGVHNFYLGYMKRGATQLALYLIGIVLSIVGIGIIFIFAVGVWAFVEFIMILVRHGRYATDATGVPLA</sequence>
<protein>
    <submittedName>
        <fullName evidence="8">TM2 domain protein</fullName>
    </submittedName>
</protein>
<dbReference type="AlphaFoldDB" id="A0A6B8WB72"/>
<dbReference type="InterPro" id="IPR007829">
    <property type="entry name" value="TM2"/>
</dbReference>
<dbReference type="Proteomes" id="UP000424462">
    <property type="component" value="Chromosome"/>
</dbReference>
<keyword evidence="3 6" id="KW-1133">Transmembrane helix</keyword>
<name>A0A6B8WB72_9CORY</name>
<evidence type="ECO:0000256" key="6">
    <source>
        <dbReference type="SAM" id="Phobius"/>
    </source>
</evidence>
<keyword evidence="4 6" id="KW-0472">Membrane</keyword>
<gene>
    <name evidence="8" type="ORF">COCCU_06610</name>
</gene>
<evidence type="ECO:0000256" key="4">
    <source>
        <dbReference type="ARBA" id="ARBA00023136"/>
    </source>
</evidence>
<dbReference type="KEGG" id="cok:COCCU_06610"/>
<evidence type="ECO:0000256" key="2">
    <source>
        <dbReference type="ARBA" id="ARBA00022692"/>
    </source>
</evidence>
<evidence type="ECO:0000313" key="9">
    <source>
        <dbReference type="Proteomes" id="UP000424462"/>
    </source>
</evidence>
<organism evidence="8 9">
    <name type="scientific">Corynebacterium occultum</name>
    <dbReference type="NCBI Taxonomy" id="2675219"/>
    <lineage>
        <taxon>Bacteria</taxon>
        <taxon>Bacillati</taxon>
        <taxon>Actinomycetota</taxon>
        <taxon>Actinomycetes</taxon>
        <taxon>Mycobacteriales</taxon>
        <taxon>Corynebacteriaceae</taxon>
        <taxon>Corynebacterium</taxon>
    </lineage>
</organism>
<keyword evidence="9" id="KW-1185">Reference proteome</keyword>
<evidence type="ECO:0000259" key="7">
    <source>
        <dbReference type="Pfam" id="PF05154"/>
    </source>
</evidence>
<feature type="domain" description="TM2" evidence="7">
    <location>
        <begin position="77"/>
        <end position="123"/>
    </location>
</feature>
<feature type="transmembrane region" description="Helical" evidence="6">
    <location>
        <begin position="80"/>
        <end position="100"/>
    </location>
</feature>
<feature type="region of interest" description="Disordered" evidence="5">
    <location>
        <begin position="1"/>
        <end position="33"/>
    </location>
</feature>